<evidence type="ECO:0000259" key="2">
    <source>
        <dbReference type="Pfam" id="PF04059"/>
    </source>
</evidence>
<accession>V4KIR4</accession>
<dbReference type="CDD" id="cd12277">
    <property type="entry name" value="RRM3_MEI2_EAR1_like"/>
    <property type="match status" value="1"/>
</dbReference>
<dbReference type="GO" id="GO:0003676">
    <property type="term" value="F:nucleic acid binding"/>
    <property type="evidence" value="ECO:0007669"/>
    <property type="project" value="InterPro"/>
</dbReference>
<feature type="domain" description="Mei2-like C-terminal RNA recognition motif" evidence="2">
    <location>
        <begin position="132"/>
        <end position="240"/>
    </location>
</feature>
<evidence type="ECO:0000313" key="4">
    <source>
        <dbReference type="Proteomes" id="UP000030689"/>
    </source>
</evidence>
<evidence type="ECO:0000313" key="3">
    <source>
        <dbReference type="EMBL" id="ESQ29797.1"/>
    </source>
</evidence>
<keyword evidence="4" id="KW-1185">Reference proteome</keyword>
<dbReference type="eggNOG" id="KOG4660">
    <property type="taxonomic scope" value="Eukaryota"/>
</dbReference>
<dbReference type="Gene3D" id="3.30.70.330">
    <property type="match status" value="1"/>
</dbReference>
<feature type="region of interest" description="Disordered" evidence="1">
    <location>
        <begin position="81"/>
        <end position="104"/>
    </location>
</feature>
<evidence type="ECO:0000256" key="1">
    <source>
        <dbReference type="SAM" id="MobiDB-lite"/>
    </source>
</evidence>
<dbReference type="EMBL" id="KI517881">
    <property type="protein sequence ID" value="ESQ29797.1"/>
    <property type="molecule type" value="Genomic_DNA"/>
</dbReference>
<dbReference type="AlphaFoldDB" id="V4KIR4"/>
<dbReference type="SUPFAM" id="SSF54928">
    <property type="entry name" value="RNA-binding domain, RBD"/>
    <property type="match status" value="1"/>
</dbReference>
<dbReference type="STRING" id="72664.V4KIR4"/>
<dbReference type="Proteomes" id="UP000030689">
    <property type="component" value="Unassembled WGS sequence"/>
</dbReference>
<dbReference type="InterPro" id="IPR035979">
    <property type="entry name" value="RBD_domain_sf"/>
</dbReference>
<feature type="compositionally biased region" description="Polar residues" evidence="1">
    <location>
        <begin position="83"/>
        <end position="93"/>
    </location>
</feature>
<sequence length="287" mass="33214">MDSSNPTIYSGYQPLAINEVSFIASPTLNSYAPVFFPYNPYLPCNYYSPPPLIYLLSPPPIFIYYPLWHVNPNPNPLEFIQESPPSYSSSPMQELSPPPASRKRVFSRRRNIKRTWRKIIKYQDESNDAHITTVMLRNIPNEYTREMMIDFMDMHCEEANKNENNEESPPISAYDFFYLPIDFKSGLNRGYAFVNFINKEAVLKFKAAYNHKAWSHCYSRKLLEIVSAKIQGKYELVKHFTKMTYPAEAYGALSFSPARSGPENTVKTIMVEGEEKTQTPNQIQLKV</sequence>
<organism evidence="3 4">
    <name type="scientific">Eutrema salsugineum</name>
    <name type="common">Saltwater cress</name>
    <name type="synonym">Sisymbrium salsugineum</name>
    <dbReference type="NCBI Taxonomy" id="72664"/>
    <lineage>
        <taxon>Eukaryota</taxon>
        <taxon>Viridiplantae</taxon>
        <taxon>Streptophyta</taxon>
        <taxon>Embryophyta</taxon>
        <taxon>Tracheophyta</taxon>
        <taxon>Spermatophyta</taxon>
        <taxon>Magnoliopsida</taxon>
        <taxon>eudicotyledons</taxon>
        <taxon>Gunneridae</taxon>
        <taxon>Pentapetalae</taxon>
        <taxon>rosids</taxon>
        <taxon>malvids</taxon>
        <taxon>Brassicales</taxon>
        <taxon>Brassicaceae</taxon>
        <taxon>Eutremeae</taxon>
        <taxon>Eutrema</taxon>
    </lineage>
</organism>
<dbReference type="KEGG" id="eus:EUTSA_v10024138mg"/>
<dbReference type="InterPro" id="IPR007201">
    <property type="entry name" value="Mei2-like_Rrm_C"/>
</dbReference>
<dbReference type="InterPro" id="IPR012677">
    <property type="entry name" value="Nucleotide-bd_a/b_plait_sf"/>
</dbReference>
<reference evidence="3 4" key="1">
    <citation type="journal article" date="2013" name="Front. Plant Sci.">
        <title>The Reference Genome of the Halophytic Plant Eutrema salsugineum.</title>
        <authorList>
            <person name="Yang R."/>
            <person name="Jarvis D.E."/>
            <person name="Chen H."/>
            <person name="Beilstein M.A."/>
            <person name="Grimwood J."/>
            <person name="Jenkins J."/>
            <person name="Shu S."/>
            <person name="Prochnik S."/>
            <person name="Xin M."/>
            <person name="Ma C."/>
            <person name="Schmutz J."/>
            <person name="Wing R.A."/>
            <person name="Mitchell-Olds T."/>
            <person name="Schumaker K.S."/>
            <person name="Wang X."/>
        </authorList>
    </citation>
    <scope>NUCLEOTIDE SEQUENCE [LARGE SCALE GENOMIC DNA]</scope>
</reference>
<dbReference type="OMA" id="CEEANKN"/>
<proteinExistence type="predicted"/>
<name>V4KIR4_EUTSA</name>
<dbReference type="Pfam" id="PF04059">
    <property type="entry name" value="RRM_2"/>
    <property type="match status" value="1"/>
</dbReference>
<dbReference type="Gramene" id="ESQ29797">
    <property type="protein sequence ID" value="ESQ29797"/>
    <property type="gene ID" value="EUTSA_v10024138mg"/>
</dbReference>
<gene>
    <name evidence="3" type="ORF">EUTSA_v10024138mg</name>
</gene>
<protein>
    <recommendedName>
        <fullName evidence="2">Mei2-like C-terminal RNA recognition motif domain-containing protein</fullName>
    </recommendedName>
</protein>